<keyword evidence="2" id="KW-0732">Signal</keyword>
<dbReference type="FunFam" id="3.40.50.1980:FF:000055">
    <property type="entry name" value="Putative iron ABC transporter, substrate-binding protein"/>
    <property type="match status" value="1"/>
</dbReference>
<evidence type="ECO:0000313" key="5">
    <source>
        <dbReference type="Proteomes" id="UP000623681"/>
    </source>
</evidence>
<proteinExistence type="inferred from homology"/>
<dbReference type="Pfam" id="PF01497">
    <property type="entry name" value="Peripla_BP_2"/>
    <property type="match status" value="1"/>
</dbReference>
<dbReference type="InterPro" id="IPR050902">
    <property type="entry name" value="ABC_Transporter_SBP"/>
</dbReference>
<feature type="domain" description="Fe/B12 periplasmic-binding" evidence="3">
    <location>
        <begin position="53"/>
        <end position="300"/>
    </location>
</feature>
<dbReference type="PANTHER" id="PTHR30535:SF34">
    <property type="entry name" value="MOLYBDATE-BINDING PROTEIN MOLA"/>
    <property type="match status" value="1"/>
</dbReference>
<dbReference type="Proteomes" id="UP000623681">
    <property type="component" value="Unassembled WGS sequence"/>
</dbReference>
<gene>
    <name evidence="4" type="ORF">JK634_00260</name>
</gene>
<dbReference type="NCBIfam" id="NF038402">
    <property type="entry name" value="TroA_like"/>
    <property type="match status" value="1"/>
</dbReference>
<dbReference type="InterPro" id="IPR002491">
    <property type="entry name" value="ABC_transptr_periplasmic_BD"/>
</dbReference>
<evidence type="ECO:0000313" key="4">
    <source>
        <dbReference type="EMBL" id="MBL4930245.1"/>
    </source>
</evidence>
<protein>
    <submittedName>
        <fullName evidence="4">ABC transporter substrate-binding protein</fullName>
    </submittedName>
</protein>
<evidence type="ECO:0000256" key="1">
    <source>
        <dbReference type="ARBA" id="ARBA00008814"/>
    </source>
</evidence>
<evidence type="ECO:0000259" key="3">
    <source>
        <dbReference type="PROSITE" id="PS50983"/>
    </source>
</evidence>
<organism evidence="4 5">
    <name type="scientific">Clostridium paridis</name>
    <dbReference type="NCBI Taxonomy" id="2803863"/>
    <lineage>
        <taxon>Bacteria</taxon>
        <taxon>Bacillati</taxon>
        <taxon>Bacillota</taxon>
        <taxon>Clostridia</taxon>
        <taxon>Eubacteriales</taxon>
        <taxon>Clostridiaceae</taxon>
        <taxon>Clostridium</taxon>
    </lineage>
</organism>
<evidence type="ECO:0000256" key="2">
    <source>
        <dbReference type="ARBA" id="ARBA00022729"/>
    </source>
</evidence>
<dbReference type="PANTHER" id="PTHR30535">
    <property type="entry name" value="VITAMIN B12-BINDING PROTEIN"/>
    <property type="match status" value="1"/>
</dbReference>
<name>A0A937F9W3_9CLOT</name>
<dbReference type="GO" id="GO:0071281">
    <property type="term" value="P:cellular response to iron ion"/>
    <property type="evidence" value="ECO:0007669"/>
    <property type="project" value="TreeGrafter"/>
</dbReference>
<reference evidence="4" key="1">
    <citation type="submission" date="2021-01" db="EMBL/GenBank/DDBJ databases">
        <title>Genome public.</title>
        <authorList>
            <person name="Liu C."/>
            <person name="Sun Q."/>
        </authorList>
    </citation>
    <scope>NUCLEOTIDE SEQUENCE</scope>
    <source>
        <strain evidence="4">YIM B02565</strain>
    </source>
</reference>
<accession>A0A937F9W3</accession>
<dbReference type="PROSITE" id="PS51257">
    <property type="entry name" value="PROKAR_LIPOPROTEIN"/>
    <property type="match status" value="1"/>
</dbReference>
<dbReference type="SUPFAM" id="SSF53807">
    <property type="entry name" value="Helical backbone' metal receptor"/>
    <property type="match status" value="1"/>
</dbReference>
<comment type="caution">
    <text evidence="4">The sequence shown here is derived from an EMBL/GenBank/DDBJ whole genome shotgun (WGS) entry which is preliminary data.</text>
</comment>
<dbReference type="InterPro" id="IPR054828">
    <property type="entry name" value="Vit_B12_bind_prot"/>
</dbReference>
<dbReference type="AlphaFoldDB" id="A0A937F9W3"/>
<dbReference type="PROSITE" id="PS50983">
    <property type="entry name" value="FE_B12_PBP"/>
    <property type="match status" value="1"/>
</dbReference>
<dbReference type="Gene3D" id="3.40.50.1980">
    <property type="entry name" value="Nitrogenase molybdenum iron protein domain"/>
    <property type="match status" value="2"/>
</dbReference>
<dbReference type="RefSeq" id="WP_202765630.1">
    <property type="nucleotide sequence ID" value="NZ_JAESWA010000001.1"/>
</dbReference>
<dbReference type="CDD" id="cd01143">
    <property type="entry name" value="YvrC"/>
    <property type="match status" value="1"/>
</dbReference>
<keyword evidence="5" id="KW-1185">Reference proteome</keyword>
<comment type="similarity">
    <text evidence="1">Belongs to the bacterial solute-binding protein 8 family.</text>
</comment>
<dbReference type="EMBL" id="JAESWA010000001">
    <property type="protein sequence ID" value="MBL4930245.1"/>
    <property type="molecule type" value="Genomic_DNA"/>
</dbReference>
<sequence>MRINKKVITAIITLISIFVLVSCSSNNVEKKDTAIKITDSYNREITLDKAPQRVISVSPGATETIFALGDEKVLVGRSNYCDYPEKAKEIESVGEITEPNIEKITELKPDLVIAGAHFSKELVNKLEALGINVAVLYGEDSFDGAYKNIEDISKILGKEKKGQDIIDGMKKKVADVEKKINGLPHPSVYYVVGFGKSDFTAGGNTFIGQIIEKAGGDNIAKDVDGWNYSKEKLMEKNPQVVVLSDKYNSKEGFTTGEGYKELNAVKEGNVYEIDDNMLSRQGPRQADGLEALAKILHPEAFK</sequence>